<keyword evidence="2" id="KW-0238">DNA-binding</keyword>
<dbReference type="GO" id="GO:0003677">
    <property type="term" value="F:DNA binding"/>
    <property type="evidence" value="ECO:0007669"/>
    <property type="project" value="UniProtKB-KW"/>
</dbReference>
<dbReference type="SMART" id="SM00345">
    <property type="entry name" value="HTH_GNTR"/>
    <property type="match status" value="1"/>
</dbReference>
<comment type="caution">
    <text evidence="5">The sequence shown here is derived from an EMBL/GenBank/DDBJ whole genome shotgun (WGS) entry which is preliminary data.</text>
</comment>
<sequence length="230" mass="25898">RLPTERELMDEFGVSRATVVRAMTELENSNVVKRIQGKGTFVSGEKLNLHLPGLTGFSEDLIMSSGQPRTKVVSYEIGSEMKESKYFSEEDRELIYIVRLRLSGEDPIGINYNYVPYIIAKTIGFLPENIDANPSTSLYGLLDEYGYQLDYADQFLEAKAATRTEAKLLNIPPGAPVMSYERVTHTTTGRVVEFVRATIAGNAYRYSIRLYRNGSGNQIGGKFPYLRKKE</sequence>
<feature type="domain" description="HTH gntR-type" evidence="4">
    <location>
        <begin position="1"/>
        <end position="45"/>
    </location>
</feature>
<dbReference type="Gene3D" id="3.40.1410.10">
    <property type="entry name" value="Chorismate lyase-like"/>
    <property type="match status" value="1"/>
</dbReference>
<dbReference type="Gene3D" id="1.10.10.10">
    <property type="entry name" value="Winged helix-like DNA-binding domain superfamily/Winged helix DNA-binding domain"/>
    <property type="match status" value="1"/>
</dbReference>
<dbReference type="SUPFAM" id="SSF64288">
    <property type="entry name" value="Chorismate lyase-like"/>
    <property type="match status" value="1"/>
</dbReference>
<evidence type="ECO:0000256" key="3">
    <source>
        <dbReference type="ARBA" id="ARBA00023163"/>
    </source>
</evidence>
<dbReference type="InterPro" id="IPR028978">
    <property type="entry name" value="Chorismate_lyase_/UTRA_dom_sf"/>
</dbReference>
<dbReference type="PRINTS" id="PR00035">
    <property type="entry name" value="HTHGNTR"/>
</dbReference>
<keyword evidence="3" id="KW-0804">Transcription</keyword>
<organism evidence="5">
    <name type="scientific">Mesotoga infera</name>
    <dbReference type="NCBI Taxonomy" id="1236046"/>
    <lineage>
        <taxon>Bacteria</taxon>
        <taxon>Thermotogati</taxon>
        <taxon>Thermotogota</taxon>
        <taxon>Thermotogae</taxon>
        <taxon>Kosmotogales</taxon>
        <taxon>Kosmotogaceae</taxon>
        <taxon>Mesotoga</taxon>
    </lineage>
</organism>
<dbReference type="PROSITE" id="PS50949">
    <property type="entry name" value="HTH_GNTR"/>
    <property type="match status" value="1"/>
</dbReference>
<dbReference type="AlphaFoldDB" id="A0A7C1H4X5"/>
<evidence type="ECO:0000256" key="2">
    <source>
        <dbReference type="ARBA" id="ARBA00023125"/>
    </source>
</evidence>
<dbReference type="Pfam" id="PF00392">
    <property type="entry name" value="GntR"/>
    <property type="match status" value="1"/>
</dbReference>
<feature type="non-terminal residue" evidence="5">
    <location>
        <position position="1"/>
    </location>
</feature>
<name>A0A7C1H4X5_9BACT</name>
<dbReference type="PANTHER" id="PTHR44846:SF1">
    <property type="entry name" value="MANNOSYL-D-GLYCERATE TRANSPORT_METABOLISM SYSTEM REPRESSOR MNGR-RELATED"/>
    <property type="match status" value="1"/>
</dbReference>
<dbReference type="GO" id="GO:0045892">
    <property type="term" value="P:negative regulation of DNA-templated transcription"/>
    <property type="evidence" value="ECO:0007669"/>
    <property type="project" value="TreeGrafter"/>
</dbReference>
<proteinExistence type="predicted"/>
<evidence type="ECO:0000256" key="1">
    <source>
        <dbReference type="ARBA" id="ARBA00023015"/>
    </source>
</evidence>
<dbReference type="InterPro" id="IPR011663">
    <property type="entry name" value="UTRA"/>
</dbReference>
<dbReference type="InterPro" id="IPR036388">
    <property type="entry name" value="WH-like_DNA-bd_sf"/>
</dbReference>
<reference evidence="5" key="1">
    <citation type="journal article" date="2020" name="mSystems">
        <title>Genome- and Community-Level Interaction Insights into Carbon Utilization and Element Cycling Functions of Hydrothermarchaeota in Hydrothermal Sediment.</title>
        <authorList>
            <person name="Zhou Z."/>
            <person name="Liu Y."/>
            <person name="Xu W."/>
            <person name="Pan J."/>
            <person name="Luo Z.H."/>
            <person name="Li M."/>
        </authorList>
    </citation>
    <scope>NUCLEOTIDE SEQUENCE [LARGE SCALE GENOMIC DNA]</scope>
    <source>
        <strain evidence="5">SpSt-1179</strain>
    </source>
</reference>
<dbReference type="Pfam" id="PF07702">
    <property type="entry name" value="UTRA"/>
    <property type="match status" value="1"/>
</dbReference>
<dbReference type="GO" id="GO:0003700">
    <property type="term" value="F:DNA-binding transcription factor activity"/>
    <property type="evidence" value="ECO:0007669"/>
    <property type="project" value="InterPro"/>
</dbReference>
<dbReference type="EMBL" id="DSBT01000324">
    <property type="protein sequence ID" value="HDP78605.1"/>
    <property type="molecule type" value="Genomic_DNA"/>
</dbReference>
<gene>
    <name evidence="5" type="ORF">ENN47_10595</name>
</gene>
<accession>A0A7C1H4X5</accession>
<dbReference type="CDD" id="cd07377">
    <property type="entry name" value="WHTH_GntR"/>
    <property type="match status" value="1"/>
</dbReference>
<dbReference type="PANTHER" id="PTHR44846">
    <property type="entry name" value="MANNOSYL-D-GLYCERATE TRANSPORT/METABOLISM SYSTEM REPRESSOR MNGR-RELATED"/>
    <property type="match status" value="1"/>
</dbReference>
<dbReference type="InterPro" id="IPR036390">
    <property type="entry name" value="WH_DNA-bd_sf"/>
</dbReference>
<dbReference type="SUPFAM" id="SSF46785">
    <property type="entry name" value="Winged helix' DNA-binding domain"/>
    <property type="match status" value="1"/>
</dbReference>
<evidence type="ECO:0000259" key="4">
    <source>
        <dbReference type="PROSITE" id="PS50949"/>
    </source>
</evidence>
<dbReference type="InterPro" id="IPR050679">
    <property type="entry name" value="Bact_HTH_transcr_reg"/>
</dbReference>
<dbReference type="Proteomes" id="UP000886198">
    <property type="component" value="Unassembled WGS sequence"/>
</dbReference>
<keyword evidence="1" id="KW-0805">Transcription regulation</keyword>
<dbReference type="InterPro" id="IPR000524">
    <property type="entry name" value="Tscrpt_reg_HTH_GntR"/>
</dbReference>
<evidence type="ECO:0000313" key="5">
    <source>
        <dbReference type="EMBL" id="HDP78605.1"/>
    </source>
</evidence>
<protein>
    <submittedName>
        <fullName evidence="5">GntR family transcriptional regulator</fullName>
    </submittedName>
</protein>
<dbReference type="SMART" id="SM00866">
    <property type="entry name" value="UTRA"/>
    <property type="match status" value="1"/>
</dbReference>